<proteinExistence type="predicted"/>
<comment type="caution">
    <text evidence="2">The sequence shown here is derived from an EMBL/GenBank/DDBJ whole genome shotgun (WGS) entry which is preliminary data.</text>
</comment>
<feature type="chain" id="PRO_5046756824" description="Lipoprotein" evidence="1">
    <location>
        <begin position="21"/>
        <end position="120"/>
    </location>
</feature>
<evidence type="ECO:0000313" key="2">
    <source>
        <dbReference type="EMBL" id="NBI52485.1"/>
    </source>
</evidence>
<protein>
    <recommendedName>
        <fullName evidence="4">Lipoprotein</fullName>
    </recommendedName>
</protein>
<organism evidence="2 3">
    <name type="scientific">Photobacterium alginatilyticum</name>
    <dbReference type="NCBI Taxonomy" id="1775171"/>
    <lineage>
        <taxon>Bacteria</taxon>
        <taxon>Pseudomonadati</taxon>
        <taxon>Pseudomonadota</taxon>
        <taxon>Gammaproteobacteria</taxon>
        <taxon>Vibrionales</taxon>
        <taxon>Vibrionaceae</taxon>
        <taxon>Photobacterium</taxon>
    </lineage>
</organism>
<name>A0ABW9YFF3_9GAMM</name>
<reference evidence="2 3" key="1">
    <citation type="journal article" date="2017" name="Int. J. Syst. Evol. Microbiol.">
        <title>Photobacterium alginatilyticum sp. nov., a marine bacterium isolated from bottom seawater.</title>
        <authorList>
            <person name="Wang X."/>
            <person name="Wang Y."/>
            <person name="Yang X."/>
            <person name="Sun H."/>
            <person name="Li B."/>
            <person name="Zhang X.H."/>
        </authorList>
    </citation>
    <scope>NUCLEOTIDE SEQUENCE [LARGE SCALE GENOMIC DNA]</scope>
    <source>
        <strain evidence="2 3">P03D4</strain>
    </source>
</reference>
<evidence type="ECO:0008006" key="4">
    <source>
        <dbReference type="Google" id="ProtNLM"/>
    </source>
</evidence>
<keyword evidence="1" id="KW-0732">Signal</keyword>
<dbReference type="EMBL" id="RSEJ01000006">
    <property type="protein sequence ID" value="NBI52485.1"/>
    <property type="molecule type" value="Genomic_DNA"/>
</dbReference>
<keyword evidence="3" id="KW-1185">Reference proteome</keyword>
<sequence>MMKGKSFVLGGTLLSMTLSACYSTGTNRITNNLVGIWESNTYGLFLEISEHNHKFYRSTGNICLAVPLNEMIGFNHEELLNNIILSDDRETIITTLGNRKTQGIEMVNISDLPNTCRKLI</sequence>
<accession>A0ABW9YFF3</accession>
<dbReference type="RefSeq" id="WP_160649889.1">
    <property type="nucleotide sequence ID" value="NZ_RSEJ01000006.1"/>
</dbReference>
<dbReference type="PROSITE" id="PS51257">
    <property type="entry name" value="PROKAR_LIPOPROTEIN"/>
    <property type="match status" value="1"/>
</dbReference>
<evidence type="ECO:0000256" key="1">
    <source>
        <dbReference type="SAM" id="SignalP"/>
    </source>
</evidence>
<gene>
    <name evidence="2" type="ORF">EIZ48_07855</name>
</gene>
<dbReference type="Proteomes" id="UP000738517">
    <property type="component" value="Unassembled WGS sequence"/>
</dbReference>
<feature type="signal peptide" evidence="1">
    <location>
        <begin position="1"/>
        <end position="20"/>
    </location>
</feature>
<evidence type="ECO:0000313" key="3">
    <source>
        <dbReference type="Proteomes" id="UP000738517"/>
    </source>
</evidence>